<dbReference type="RefSeq" id="WP_290319127.1">
    <property type="nucleotide sequence ID" value="NZ_JAUFPN010000185.1"/>
</dbReference>
<dbReference type="InterPro" id="IPR014989">
    <property type="entry name" value="DUF1839"/>
</dbReference>
<evidence type="ECO:0000313" key="1">
    <source>
        <dbReference type="EMBL" id="MDN3567117.1"/>
    </source>
</evidence>
<sequence length="316" mass="34756">MTAATGQRAPHTWRPHPLHAAARDWPETNCYTDLWISLLHDRGFEPTAMLGFLAAQDWEGDQFTFFKPPPQELRLLYGATLRELAVYEVLEEHVAEALRRGQVVLLEVDAWWLPDVAATAYRRHHTKTTIGILAADPGRRQLRYLHNAGRFTLQGEDYDGILAGGAALFPYAEAAGFLPAGGLTGRELREAAARLLRDQLQGARPARPVQAFAADLPRLLQGLARRDAAALHRFSFNTLRQLGAACELLARHLLWLREGEAVPAAAAALEVSAGAKALQFVLARQLRRGDTTSPAALQGLAETHAAMLDGLRRDFG</sequence>
<evidence type="ECO:0000313" key="2">
    <source>
        <dbReference type="Proteomes" id="UP001529369"/>
    </source>
</evidence>
<accession>A0ABT8ABG5</accession>
<name>A0ABT8ABG5_9PROT</name>
<protein>
    <submittedName>
        <fullName evidence="1">DUF1839 family protein</fullName>
    </submittedName>
</protein>
<reference evidence="2" key="1">
    <citation type="journal article" date="2019" name="Int. J. Syst. Evol. Microbiol.">
        <title>The Global Catalogue of Microorganisms (GCM) 10K type strain sequencing project: providing services to taxonomists for standard genome sequencing and annotation.</title>
        <authorList>
            <consortium name="The Broad Institute Genomics Platform"/>
            <consortium name="The Broad Institute Genome Sequencing Center for Infectious Disease"/>
            <person name="Wu L."/>
            <person name="Ma J."/>
        </authorList>
    </citation>
    <scope>NUCLEOTIDE SEQUENCE [LARGE SCALE GENOMIC DNA]</scope>
    <source>
        <strain evidence="2">CECT 7131</strain>
    </source>
</reference>
<dbReference type="EMBL" id="JAUFPN010000185">
    <property type="protein sequence ID" value="MDN3567117.1"/>
    <property type="molecule type" value="Genomic_DNA"/>
</dbReference>
<dbReference type="Proteomes" id="UP001529369">
    <property type="component" value="Unassembled WGS sequence"/>
</dbReference>
<organism evidence="1 2">
    <name type="scientific">Paeniroseomonas aquatica</name>
    <dbReference type="NCBI Taxonomy" id="373043"/>
    <lineage>
        <taxon>Bacteria</taxon>
        <taxon>Pseudomonadati</taxon>
        <taxon>Pseudomonadota</taxon>
        <taxon>Alphaproteobacteria</taxon>
        <taxon>Acetobacterales</taxon>
        <taxon>Acetobacteraceae</taxon>
        <taxon>Paeniroseomonas</taxon>
    </lineage>
</organism>
<dbReference type="Pfam" id="PF08893">
    <property type="entry name" value="DUF1839"/>
    <property type="match status" value="1"/>
</dbReference>
<comment type="caution">
    <text evidence="1">The sequence shown here is derived from an EMBL/GenBank/DDBJ whole genome shotgun (WGS) entry which is preliminary data.</text>
</comment>
<keyword evidence="2" id="KW-1185">Reference proteome</keyword>
<gene>
    <name evidence="1" type="ORF">QWZ14_22285</name>
</gene>
<proteinExistence type="predicted"/>